<comment type="pathway">
    <text evidence="6">Metabolic intermediate biosynthesis; chorismate biosynthesis; chorismate from D-erythrose 4-phosphate and phosphoenolpyruvate: step 3/7.</text>
</comment>
<keyword evidence="5 6" id="KW-0704">Schiff base</keyword>
<feature type="binding site" evidence="6">
    <location>
        <position position="64"/>
    </location>
    <ligand>
        <name>3-dehydroquinate</name>
        <dbReference type="ChEBI" id="CHEBI:32364"/>
    </ligand>
</feature>
<feature type="active site" description="Proton donor/acceptor" evidence="6">
    <location>
        <position position="120"/>
    </location>
</feature>
<feature type="binding site" evidence="6">
    <location>
        <position position="7"/>
    </location>
    <ligand>
        <name>3-dehydroquinate</name>
        <dbReference type="ChEBI" id="CHEBI:32364"/>
    </ligand>
</feature>
<dbReference type="UniPathway" id="UPA00053">
    <property type="reaction ID" value="UER00086"/>
</dbReference>
<dbReference type="GO" id="GO:0008652">
    <property type="term" value="P:amino acid biosynthetic process"/>
    <property type="evidence" value="ECO:0007669"/>
    <property type="project" value="UniProtKB-KW"/>
</dbReference>
<feature type="binding site" evidence="6">
    <location>
        <position position="211"/>
    </location>
    <ligand>
        <name>3-dehydroquinate</name>
        <dbReference type="ChEBI" id="CHEBI:32364"/>
    </ligand>
</feature>
<dbReference type="Gene3D" id="3.20.20.70">
    <property type="entry name" value="Aldolase class I"/>
    <property type="match status" value="1"/>
</dbReference>
<dbReference type="EMBL" id="MKIR01000004">
    <property type="protein sequence ID" value="OFI49966.1"/>
    <property type="molecule type" value="Genomic_DNA"/>
</dbReference>
<comment type="subunit">
    <text evidence="6">Homodimer.</text>
</comment>
<dbReference type="NCBIfam" id="TIGR01093">
    <property type="entry name" value="aroD"/>
    <property type="match status" value="1"/>
</dbReference>
<dbReference type="RefSeq" id="WP_070791629.1">
    <property type="nucleotide sequence ID" value="NZ_MKIR01000004.1"/>
</dbReference>
<evidence type="ECO:0000313" key="8">
    <source>
        <dbReference type="Proteomes" id="UP000178622"/>
    </source>
</evidence>
<feature type="binding site" evidence="6">
    <location>
        <begin position="31"/>
        <end position="33"/>
    </location>
    <ligand>
        <name>3-dehydroquinate</name>
        <dbReference type="ChEBI" id="CHEBI:32364"/>
    </ligand>
</feature>
<evidence type="ECO:0000313" key="7">
    <source>
        <dbReference type="EMBL" id="OFI49966.1"/>
    </source>
</evidence>
<accession>A0A1E8GPL3</accession>
<dbReference type="HAMAP" id="MF_00214">
    <property type="entry name" value="AroD"/>
    <property type="match status" value="1"/>
</dbReference>
<evidence type="ECO:0000256" key="5">
    <source>
        <dbReference type="ARBA" id="ARBA00023270"/>
    </source>
</evidence>
<reference evidence="8" key="1">
    <citation type="submission" date="2016-09" db="EMBL/GenBank/DDBJ databases">
        <title>Draft genome sequence of a novel species of the family Streptococcaceae isolated from flowers.</title>
        <authorList>
            <person name="Chuah L.-O."/>
            <person name="Yap K.-P."/>
            <person name="Thong K.L."/>
            <person name="Liong M.T."/>
            <person name="Ahmad R."/>
            <person name="Rusul G."/>
        </authorList>
    </citation>
    <scope>NUCLEOTIDE SEQUENCE [LARGE SCALE GENOMIC DNA]</scope>
    <source>
        <strain evidence="8">DF1</strain>
    </source>
</reference>
<comment type="similarity">
    <text evidence="6">Belongs to the type-I 3-dehydroquinase family.</text>
</comment>
<dbReference type="GO" id="GO:0003855">
    <property type="term" value="F:3-dehydroquinate dehydratase activity"/>
    <property type="evidence" value="ECO:0007669"/>
    <property type="project" value="UniProtKB-UniRule"/>
</dbReference>
<keyword evidence="4 6" id="KW-0456">Lyase</keyword>
<evidence type="ECO:0000256" key="3">
    <source>
        <dbReference type="ARBA" id="ARBA00023141"/>
    </source>
</evidence>
<evidence type="ECO:0000256" key="4">
    <source>
        <dbReference type="ARBA" id="ARBA00023239"/>
    </source>
</evidence>
<dbReference type="GO" id="GO:0046279">
    <property type="term" value="P:3,4-dihydroxybenzoate biosynthetic process"/>
    <property type="evidence" value="ECO:0007669"/>
    <property type="project" value="TreeGrafter"/>
</dbReference>
<comment type="catalytic activity">
    <reaction evidence="1 6">
        <text>3-dehydroquinate = 3-dehydroshikimate + H2O</text>
        <dbReference type="Rhea" id="RHEA:21096"/>
        <dbReference type="ChEBI" id="CHEBI:15377"/>
        <dbReference type="ChEBI" id="CHEBI:16630"/>
        <dbReference type="ChEBI" id="CHEBI:32364"/>
        <dbReference type="EC" id="4.2.1.10"/>
    </reaction>
</comment>
<keyword evidence="3 6" id="KW-0057">Aromatic amino acid biosynthesis</keyword>
<dbReference type="AlphaFoldDB" id="A0A1E8GPL3"/>
<feature type="binding site" evidence="6">
    <location>
        <position position="207"/>
    </location>
    <ligand>
        <name>3-dehydroquinate</name>
        <dbReference type="ChEBI" id="CHEBI:32364"/>
    </ligand>
</feature>
<proteinExistence type="inferred from homology"/>
<dbReference type="CDD" id="cd00502">
    <property type="entry name" value="DHQase_I"/>
    <property type="match status" value="1"/>
</dbReference>
<evidence type="ECO:0000256" key="2">
    <source>
        <dbReference type="ARBA" id="ARBA00022605"/>
    </source>
</evidence>
<dbReference type="InterPro" id="IPR013785">
    <property type="entry name" value="Aldolase_TIM"/>
</dbReference>
<dbReference type="PANTHER" id="PTHR43699:SF1">
    <property type="entry name" value="3-DEHYDROQUINATE DEHYDRATASE"/>
    <property type="match status" value="1"/>
</dbReference>
<organism evidence="7 8">
    <name type="scientific">Floricoccus tropicus</name>
    <dbReference type="NCBI Taxonomy" id="1859473"/>
    <lineage>
        <taxon>Bacteria</taxon>
        <taxon>Bacillati</taxon>
        <taxon>Bacillota</taxon>
        <taxon>Bacilli</taxon>
        <taxon>Lactobacillales</taxon>
        <taxon>Streptococcaceae</taxon>
        <taxon>Floricoccus</taxon>
    </lineage>
</organism>
<dbReference type="STRING" id="1859473.BG261_09990"/>
<evidence type="ECO:0000256" key="6">
    <source>
        <dbReference type="HAMAP-Rule" id="MF_00214"/>
    </source>
</evidence>
<name>A0A1E8GPL3_9LACT</name>
<dbReference type="InterPro" id="IPR050146">
    <property type="entry name" value="Type-I_3-dehydroquinase"/>
</dbReference>
<sequence>MTEIVVSINPKSADDVRSIQLQALEGADVIEWRADYLSNAAEIFEVAPVVFEKFTGLNLLFTLRTKREGGEMEVSDEEYTDILKGITVYSPTFLDIEYFSYPQALEALKDFKDKIVLSHHNFSEIPLDLSTKLKEMIEQNVYLVKFSGMPRSERNVLELMYLTNDITDRFPHARIATMAMGSLGKLSRIAGRWTKSAWTFASLGRETAPGQLPLPELRRILDQLDS</sequence>
<gene>
    <name evidence="6" type="primary">aroD</name>
    <name evidence="7" type="ORF">BG261_09990</name>
</gene>
<dbReference type="Proteomes" id="UP000178622">
    <property type="component" value="Unassembled WGS sequence"/>
</dbReference>
<dbReference type="InterPro" id="IPR001381">
    <property type="entry name" value="DHquinase_I"/>
</dbReference>
<keyword evidence="8" id="KW-1185">Reference proteome</keyword>
<feature type="active site" description="Schiff-base intermediate with substrate" evidence="6">
    <location>
        <position position="145"/>
    </location>
</feature>
<protein>
    <recommendedName>
        <fullName evidence="6">3-dehydroquinate dehydratase</fullName>
        <shortName evidence="6">3-dehydroquinase</shortName>
        <ecNumber evidence="6">4.2.1.10</ecNumber>
    </recommendedName>
    <alternativeName>
        <fullName evidence="6">Type I DHQase</fullName>
    </alternativeName>
    <alternativeName>
        <fullName evidence="6">Type I dehydroquinase</fullName>
        <shortName evidence="6">DHQ1</shortName>
    </alternativeName>
</protein>
<dbReference type="EC" id="4.2.1.10" evidence="6"/>
<dbReference type="PANTHER" id="PTHR43699">
    <property type="entry name" value="3-DEHYDROQUINATE DEHYDRATASE"/>
    <property type="match status" value="1"/>
</dbReference>
<keyword evidence="2 6" id="KW-0028">Amino-acid biosynthesis</keyword>
<evidence type="ECO:0000256" key="1">
    <source>
        <dbReference type="ARBA" id="ARBA00001864"/>
    </source>
</evidence>
<dbReference type="SUPFAM" id="SSF51569">
    <property type="entry name" value="Aldolase"/>
    <property type="match status" value="1"/>
</dbReference>
<feature type="binding site" evidence="6">
    <location>
        <position position="188"/>
    </location>
    <ligand>
        <name>3-dehydroquinate</name>
        <dbReference type="ChEBI" id="CHEBI:32364"/>
    </ligand>
</feature>
<dbReference type="GO" id="GO:0009073">
    <property type="term" value="P:aromatic amino acid family biosynthetic process"/>
    <property type="evidence" value="ECO:0007669"/>
    <property type="project" value="UniProtKB-KW"/>
</dbReference>
<comment type="caution">
    <text evidence="7">The sequence shown here is derived from an EMBL/GenBank/DDBJ whole genome shotgun (WGS) entry which is preliminary data.</text>
</comment>
<comment type="function">
    <text evidence="6">Involved in the third step of the chorismate pathway, which leads to the biosynthesis of aromatic amino acids. Catalyzes the cis-dehydration of 3-dehydroquinate (DHQ) and introduces the first double bond of the aromatic ring to yield 3-dehydroshikimate.</text>
</comment>
<dbReference type="OrthoDB" id="9813659at2"/>
<dbReference type="Pfam" id="PF01487">
    <property type="entry name" value="DHquinase_I"/>
    <property type="match status" value="1"/>
</dbReference>
<dbReference type="GO" id="GO:0009423">
    <property type="term" value="P:chorismate biosynthetic process"/>
    <property type="evidence" value="ECO:0007669"/>
    <property type="project" value="UniProtKB-UniRule"/>
</dbReference>